<dbReference type="InterPro" id="IPR017830">
    <property type="entry name" value="SQase_HpnE"/>
</dbReference>
<proteinExistence type="predicted"/>
<evidence type="ECO:0000259" key="1">
    <source>
        <dbReference type="Pfam" id="PF01593"/>
    </source>
</evidence>
<organism evidence="2 3">
    <name type="scientific">Variovorax humicola</name>
    <dbReference type="NCBI Taxonomy" id="1769758"/>
    <lineage>
        <taxon>Bacteria</taxon>
        <taxon>Pseudomonadati</taxon>
        <taxon>Pseudomonadota</taxon>
        <taxon>Betaproteobacteria</taxon>
        <taxon>Burkholderiales</taxon>
        <taxon>Comamonadaceae</taxon>
        <taxon>Variovorax</taxon>
    </lineage>
</organism>
<sequence length="426" mass="44489">MKRIAIIGAGWAGLAAAVEATHAGHGVTVFEASRQLGGRARAVSATRSDGTPITLDSGQHIMIGAYAQTLRLMRQVGIDVDDALLRTPLALVFPDGNGLRLPALPAPLDAFVGILGARGWSWRDKLALLRVAIGWQRAGFTCDATRSVADLCAALTHRVRDEMIDPLCVSALNTPAPEASGQVFLRVLRDAMFGVSGGSNLLLPRHDLGALFPEAASRWVCNRGGRIEIGHRVQAVVPATPGWHVDGEAFDAVLLACPPAEAARLVEGSSAGTGTGTGTGAWCAQARALRFEAITTVYLEGGHRLPEPMLALRSTPDAPAQFAFDRSQLCGDEGVWAMVVSASGTERAMLESQVCAQATGQLGCADPRVLQTVVDKRATFACLPGLQRPSMAIAPGLRACGDYVEGPYPATLEGAVLSAMAAASAS</sequence>
<dbReference type="PANTHER" id="PTHR42923">
    <property type="entry name" value="PROTOPORPHYRINOGEN OXIDASE"/>
    <property type="match status" value="1"/>
</dbReference>
<accession>A0ABU8VWR2</accession>
<dbReference type="EC" id="1.17.8.1" evidence="2"/>
<gene>
    <name evidence="2" type="primary">hpnE</name>
    <name evidence="2" type="ORF">WKW80_09390</name>
</gene>
<evidence type="ECO:0000313" key="2">
    <source>
        <dbReference type="EMBL" id="MEJ8822249.1"/>
    </source>
</evidence>
<dbReference type="Proteomes" id="UP001363010">
    <property type="component" value="Unassembled WGS sequence"/>
</dbReference>
<dbReference type="NCBIfam" id="TIGR03467">
    <property type="entry name" value="HpnE"/>
    <property type="match status" value="1"/>
</dbReference>
<dbReference type="PANTHER" id="PTHR42923:SF47">
    <property type="entry name" value="BLR3003 PROTEIN"/>
    <property type="match status" value="1"/>
</dbReference>
<feature type="domain" description="Amine oxidase" evidence="1">
    <location>
        <begin position="12"/>
        <end position="424"/>
    </location>
</feature>
<dbReference type="InterPro" id="IPR036188">
    <property type="entry name" value="FAD/NAD-bd_sf"/>
</dbReference>
<dbReference type="GO" id="GO:0016491">
    <property type="term" value="F:oxidoreductase activity"/>
    <property type="evidence" value="ECO:0007669"/>
    <property type="project" value="UniProtKB-KW"/>
</dbReference>
<keyword evidence="3" id="KW-1185">Reference proteome</keyword>
<reference evidence="2 3" key="1">
    <citation type="submission" date="2024-03" db="EMBL/GenBank/DDBJ databases">
        <title>Novel species of the genus Variovorax.</title>
        <authorList>
            <person name="Liu Q."/>
            <person name="Xin Y.-H."/>
        </authorList>
    </citation>
    <scope>NUCLEOTIDE SEQUENCE [LARGE SCALE GENOMIC DNA]</scope>
    <source>
        <strain evidence="2 3">KACC 18501</strain>
    </source>
</reference>
<dbReference type="InterPro" id="IPR002937">
    <property type="entry name" value="Amino_oxidase"/>
</dbReference>
<dbReference type="Gene3D" id="3.50.50.60">
    <property type="entry name" value="FAD/NAD(P)-binding domain"/>
    <property type="match status" value="1"/>
</dbReference>
<comment type="caution">
    <text evidence="2">The sequence shown here is derived from an EMBL/GenBank/DDBJ whole genome shotgun (WGS) entry which is preliminary data.</text>
</comment>
<dbReference type="Pfam" id="PF01593">
    <property type="entry name" value="Amino_oxidase"/>
    <property type="match status" value="1"/>
</dbReference>
<evidence type="ECO:0000313" key="3">
    <source>
        <dbReference type="Proteomes" id="UP001363010"/>
    </source>
</evidence>
<protein>
    <submittedName>
        <fullName evidence="2">Hydroxysqualene dehydroxylase HpnE</fullName>
        <ecNumber evidence="2">1.17.8.1</ecNumber>
    </submittedName>
</protein>
<dbReference type="RefSeq" id="WP_340363298.1">
    <property type="nucleotide sequence ID" value="NZ_JBBKZV010000004.1"/>
</dbReference>
<keyword evidence="2" id="KW-0560">Oxidoreductase</keyword>
<dbReference type="InterPro" id="IPR050464">
    <property type="entry name" value="Zeta_carotene_desat/Oxidored"/>
</dbReference>
<dbReference type="SUPFAM" id="SSF51905">
    <property type="entry name" value="FAD/NAD(P)-binding domain"/>
    <property type="match status" value="1"/>
</dbReference>
<dbReference type="EMBL" id="JBBKZV010000004">
    <property type="protein sequence ID" value="MEJ8822249.1"/>
    <property type="molecule type" value="Genomic_DNA"/>
</dbReference>
<name>A0ABU8VWR2_9BURK</name>